<dbReference type="Gene3D" id="2.30.40.10">
    <property type="entry name" value="Urease, subunit C, domain 1"/>
    <property type="match status" value="1"/>
</dbReference>
<dbReference type="InterPro" id="IPR032466">
    <property type="entry name" value="Metal_Hydrolase"/>
</dbReference>
<dbReference type="EMBL" id="WWVX01000002">
    <property type="protein sequence ID" value="MZL69004.1"/>
    <property type="molecule type" value="Genomic_DNA"/>
</dbReference>
<dbReference type="Proteomes" id="UP000474718">
    <property type="component" value="Unassembled WGS sequence"/>
</dbReference>
<dbReference type="InterPro" id="IPR006680">
    <property type="entry name" value="Amidohydro-rel"/>
</dbReference>
<dbReference type="GO" id="GO:0016810">
    <property type="term" value="F:hydrolase activity, acting on carbon-nitrogen (but not peptide) bonds"/>
    <property type="evidence" value="ECO:0007669"/>
    <property type="project" value="InterPro"/>
</dbReference>
<evidence type="ECO:0000313" key="5">
    <source>
        <dbReference type="Proteomes" id="UP000184089"/>
    </source>
</evidence>
<dbReference type="EMBL" id="FQVY01000002">
    <property type="protein sequence ID" value="SHG10277.1"/>
    <property type="molecule type" value="Genomic_DNA"/>
</dbReference>
<dbReference type="SUPFAM" id="SSF51338">
    <property type="entry name" value="Composite domain of metallo-dependent hydrolases"/>
    <property type="match status" value="1"/>
</dbReference>
<keyword evidence="1" id="KW-0378">Hydrolase</keyword>
<reference evidence="3 6" key="3">
    <citation type="journal article" date="2019" name="Nat. Med.">
        <title>A library of human gut bacterial isolates paired with longitudinal multiomics data enables mechanistic microbiome research.</title>
        <authorList>
            <person name="Poyet M."/>
            <person name="Groussin M."/>
            <person name="Gibbons S.M."/>
            <person name="Avila-Pacheco J."/>
            <person name="Jiang X."/>
            <person name="Kearney S.M."/>
            <person name="Perrotta A.R."/>
            <person name="Berdy B."/>
            <person name="Zhao S."/>
            <person name="Lieberman T.D."/>
            <person name="Swanson P.K."/>
            <person name="Smith M."/>
            <person name="Roesemann S."/>
            <person name="Alexander J.E."/>
            <person name="Rich S.A."/>
            <person name="Livny J."/>
            <person name="Vlamakis H."/>
            <person name="Clish C."/>
            <person name="Bullock K."/>
            <person name="Deik A."/>
            <person name="Scott J."/>
            <person name="Pierce K.A."/>
            <person name="Xavier R.J."/>
            <person name="Alm E.J."/>
        </authorList>
    </citation>
    <scope>NUCLEOTIDE SEQUENCE [LARGE SCALE GENOMIC DNA]</scope>
    <source>
        <strain evidence="3 6">BIOML-A2</strain>
    </source>
</reference>
<dbReference type="Proteomes" id="UP000184089">
    <property type="component" value="Unassembled WGS sequence"/>
</dbReference>
<name>A0AAQ1MDI6_9FIRM</name>
<organism evidence="4 5">
    <name type="scientific">Bittarella massiliensis</name>
    <name type="common">ex Durand et al. 2017</name>
    <dbReference type="NCBI Taxonomy" id="1720313"/>
    <lineage>
        <taxon>Bacteria</taxon>
        <taxon>Bacillati</taxon>
        <taxon>Bacillota</taxon>
        <taxon>Clostridia</taxon>
        <taxon>Eubacteriales</taxon>
        <taxon>Oscillospiraceae</taxon>
        <taxon>Bittarella (ex Durand et al. 2017)</taxon>
    </lineage>
</organism>
<reference evidence="4" key="2">
    <citation type="submission" date="2016-11" db="EMBL/GenBank/DDBJ databases">
        <authorList>
            <person name="Varghese N."/>
            <person name="Submissions S."/>
        </authorList>
    </citation>
    <scope>NUCLEOTIDE SEQUENCE</scope>
    <source>
        <strain evidence="4">DSM 4029</strain>
    </source>
</reference>
<protein>
    <submittedName>
        <fullName evidence="3">Amidohydrolase family protein</fullName>
    </submittedName>
    <submittedName>
        <fullName evidence="4">Cytosine/adenosine deaminase</fullName>
    </submittedName>
</protein>
<proteinExistence type="predicted"/>
<dbReference type="CDD" id="cd01298">
    <property type="entry name" value="ATZ_TRZ_like"/>
    <property type="match status" value="1"/>
</dbReference>
<dbReference type="SUPFAM" id="SSF51556">
    <property type="entry name" value="Metallo-dependent hydrolases"/>
    <property type="match status" value="1"/>
</dbReference>
<sequence>MANLLLKNALILTMDQALTTVQRGYLQIRGDRIAALGEGEPPFSEEGYQVLDCSGKIVIPGMINTHNHLPMILFRSLGDDVADRLKRYLFPLENESLDAPMVRAGADYAFAELLFGGVTTCYDAYYFEDEVAQAAEACGIRAVLAETILEGPSPSAKEPYGEWAYTKWFVEKWKGHPRITPSVNCHAPYSNDTEHLVAAHDLARREGLLMSMHVAEMAYEHTGCVERYGLSPVAYLDSIGILDEHFLAAHSILMDEADLDIYQRRGVKVSYNAGSNAKSAKGVAKIRQMLDRGIPVSLGTDGAMSGNTIDIVTQLSLVGKIQKLFNGDRTLFPAREILQLATIGGARALGMEGEIGSLEVGKKADIAIFETDSVNMSPLYDPYSVIVYSANPGNVESTIVDGELVMHRRQLRSMDFGAVKARLLAYQEQIRQTAAELDRALAEG</sequence>
<accession>A0AAQ1MDI6</accession>
<dbReference type="Gene3D" id="3.20.20.140">
    <property type="entry name" value="Metal-dependent hydrolases"/>
    <property type="match status" value="1"/>
</dbReference>
<evidence type="ECO:0000313" key="3">
    <source>
        <dbReference type="EMBL" id="MZL69004.1"/>
    </source>
</evidence>
<evidence type="ECO:0000256" key="1">
    <source>
        <dbReference type="ARBA" id="ARBA00022801"/>
    </source>
</evidence>
<dbReference type="InterPro" id="IPR011059">
    <property type="entry name" value="Metal-dep_hydrolase_composite"/>
</dbReference>
<dbReference type="PANTHER" id="PTHR43794">
    <property type="entry name" value="AMINOHYDROLASE SSNA-RELATED"/>
    <property type="match status" value="1"/>
</dbReference>
<dbReference type="PANTHER" id="PTHR43794:SF11">
    <property type="entry name" value="AMIDOHYDROLASE-RELATED DOMAIN-CONTAINING PROTEIN"/>
    <property type="match status" value="1"/>
</dbReference>
<dbReference type="InterPro" id="IPR050287">
    <property type="entry name" value="MTA/SAH_deaminase"/>
</dbReference>
<gene>
    <name evidence="3" type="ORF">GT747_04350</name>
    <name evidence="4" type="ORF">SAMN05444424_1479</name>
</gene>
<evidence type="ECO:0000259" key="2">
    <source>
        <dbReference type="Pfam" id="PF01979"/>
    </source>
</evidence>
<comment type="caution">
    <text evidence="4">The sequence shown here is derived from an EMBL/GenBank/DDBJ whole genome shotgun (WGS) entry which is preliminary data.</text>
</comment>
<keyword evidence="6" id="KW-1185">Reference proteome</keyword>
<dbReference type="Pfam" id="PF01979">
    <property type="entry name" value="Amidohydro_1"/>
    <property type="match status" value="1"/>
</dbReference>
<evidence type="ECO:0000313" key="4">
    <source>
        <dbReference type="EMBL" id="SHG10277.1"/>
    </source>
</evidence>
<feature type="domain" description="Amidohydrolase-related" evidence="2">
    <location>
        <begin position="57"/>
        <end position="405"/>
    </location>
</feature>
<reference evidence="5" key="1">
    <citation type="submission" date="2016-11" db="EMBL/GenBank/DDBJ databases">
        <authorList>
            <person name="Jaros S."/>
            <person name="Januszkiewicz K."/>
            <person name="Wedrychowicz H."/>
        </authorList>
    </citation>
    <scope>NUCLEOTIDE SEQUENCE [LARGE SCALE GENOMIC DNA]</scope>
    <source>
        <strain evidence="5">DSM 4029</strain>
    </source>
</reference>
<dbReference type="AlphaFoldDB" id="A0AAQ1MDI6"/>
<evidence type="ECO:0000313" key="6">
    <source>
        <dbReference type="Proteomes" id="UP000474718"/>
    </source>
</evidence>
<dbReference type="RefSeq" id="WP_021657926.1">
    <property type="nucleotide sequence ID" value="NZ_FQVY01000002.1"/>
</dbReference>